<proteinExistence type="predicted"/>
<dbReference type="EMBL" id="KK914203">
    <property type="protein sequence ID" value="KDP46941.1"/>
    <property type="molecule type" value="Genomic_DNA"/>
</dbReference>
<evidence type="ECO:0000256" key="1">
    <source>
        <dbReference type="SAM" id="MobiDB-lite"/>
    </source>
</evidence>
<feature type="region of interest" description="Disordered" evidence="1">
    <location>
        <begin position="13"/>
        <end position="94"/>
    </location>
</feature>
<name>A0A067LEP0_JATCU</name>
<gene>
    <name evidence="2" type="ORF">JCGZ_08929</name>
</gene>
<keyword evidence="3" id="KW-1185">Reference proteome</keyword>
<sequence length="127" mass="14070">MVHMKLVEKIGDSFRVVGSREESSDDKEAEDAGDTNMEEEKSKIKQNTQVLARPSRAHQHARAGIKEKQVEGQTLACPSRAKQHARATKGTSTQGKHACAAFILDFQNLAHPCNKTLFKRASEHGPY</sequence>
<accession>A0A067LEP0</accession>
<feature type="compositionally biased region" description="Basic and acidic residues" evidence="1">
    <location>
        <begin position="13"/>
        <end position="22"/>
    </location>
</feature>
<organism evidence="2 3">
    <name type="scientific">Jatropha curcas</name>
    <name type="common">Barbados nut</name>
    <dbReference type="NCBI Taxonomy" id="180498"/>
    <lineage>
        <taxon>Eukaryota</taxon>
        <taxon>Viridiplantae</taxon>
        <taxon>Streptophyta</taxon>
        <taxon>Embryophyta</taxon>
        <taxon>Tracheophyta</taxon>
        <taxon>Spermatophyta</taxon>
        <taxon>Magnoliopsida</taxon>
        <taxon>eudicotyledons</taxon>
        <taxon>Gunneridae</taxon>
        <taxon>Pentapetalae</taxon>
        <taxon>rosids</taxon>
        <taxon>fabids</taxon>
        <taxon>Malpighiales</taxon>
        <taxon>Euphorbiaceae</taxon>
        <taxon>Crotonoideae</taxon>
        <taxon>Jatropheae</taxon>
        <taxon>Jatropha</taxon>
    </lineage>
</organism>
<dbReference type="Proteomes" id="UP000027138">
    <property type="component" value="Unassembled WGS sequence"/>
</dbReference>
<feature type="compositionally biased region" description="Acidic residues" evidence="1">
    <location>
        <begin position="23"/>
        <end position="37"/>
    </location>
</feature>
<reference evidence="2 3" key="1">
    <citation type="journal article" date="2014" name="PLoS ONE">
        <title>Global Analysis of Gene Expression Profiles in Physic Nut (Jatropha curcas L.) Seedlings Exposed to Salt Stress.</title>
        <authorList>
            <person name="Zhang L."/>
            <person name="Zhang C."/>
            <person name="Wu P."/>
            <person name="Chen Y."/>
            <person name="Li M."/>
            <person name="Jiang H."/>
            <person name="Wu G."/>
        </authorList>
    </citation>
    <scope>NUCLEOTIDE SEQUENCE [LARGE SCALE GENOMIC DNA]</scope>
    <source>
        <strain evidence="3">cv. GZQX0401</strain>
        <tissue evidence="2">Young leaves</tissue>
    </source>
</reference>
<evidence type="ECO:0000313" key="2">
    <source>
        <dbReference type="EMBL" id="KDP46941.1"/>
    </source>
</evidence>
<protein>
    <submittedName>
        <fullName evidence="2">Uncharacterized protein</fullName>
    </submittedName>
</protein>
<dbReference type="AlphaFoldDB" id="A0A067LEP0"/>
<evidence type="ECO:0000313" key="3">
    <source>
        <dbReference type="Proteomes" id="UP000027138"/>
    </source>
</evidence>